<keyword evidence="2" id="KW-1185">Reference proteome</keyword>
<organism evidence="1 2">
    <name type="scientific">Modicella reniformis</name>
    <dbReference type="NCBI Taxonomy" id="1440133"/>
    <lineage>
        <taxon>Eukaryota</taxon>
        <taxon>Fungi</taxon>
        <taxon>Fungi incertae sedis</taxon>
        <taxon>Mucoromycota</taxon>
        <taxon>Mortierellomycotina</taxon>
        <taxon>Mortierellomycetes</taxon>
        <taxon>Mortierellales</taxon>
        <taxon>Mortierellaceae</taxon>
        <taxon>Modicella</taxon>
    </lineage>
</organism>
<evidence type="ECO:0000313" key="2">
    <source>
        <dbReference type="Proteomes" id="UP000749646"/>
    </source>
</evidence>
<dbReference type="EMBL" id="JAAAHW010002097">
    <property type="protein sequence ID" value="KAF9992695.1"/>
    <property type="molecule type" value="Genomic_DNA"/>
</dbReference>
<dbReference type="AlphaFoldDB" id="A0A9P6MD50"/>
<evidence type="ECO:0000313" key="1">
    <source>
        <dbReference type="EMBL" id="KAF9992695.1"/>
    </source>
</evidence>
<name>A0A9P6MD50_9FUNG</name>
<gene>
    <name evidence="1" type="ORF">BGZ65_011920</name>
</gene>
<dbReference type="OrthoDB" id="10536599at2759"/>
<reference evidence="1" key="1">
    <citation type="journal article" date="2020" name="Fungal Divers.">
        <title>Resolving the Mortierellaceae phylogeny through synthesis of multi-gene phylogenetics and phylogenomics.</title>
        <authorList>
            <person name="Vandepol N."/>
            <person name="Liber J."/>
            <person name="Desiro A."/>
            <person name="Na H."/>
            <person name="Kennedy M."/>
            <person name="Barry K."/>
            <person name="Grigoriev I.V."/>
            <person name="Miller A.N."/>
            <person name="O'Donnell K."/>
            <person name="Stajich J.E."/>
            <person name="Bonito G."/>
        </authorList>
    </citation>
    <scope>NUCLEOTIDE SEQUENCE</scope>
    <source>
        <strain evidence="1">MES-2147</strain>
    </source>
</reference>
<protein>
    <submittedName>
        <fullName evidence="1">Uncharacterized protein</fullName>
    </submittedName>
</protein>
<feature type="non-terminal residue" evidence="1">
    <location>
        <position position="203"/>
    </location>
</feature>
<sequence>MSLNPIASAIEIKDEQLLKILIDYCIQCAKAYHPAYLAPVEQCLAKLLDRYPDIVTDLFKSTSYIPAHNHDYVASHAISASNRLQDFLDGNKYPVFILRSQLPTTKPSTSFFSNTNGDLHQGSESRFPQEQNVQSTHKKRKYKIYVSPFQFRPMEPLIKDSQKKQRKFLSKRLHNDHKESVFDHITGKAHFDNPAIVAIIRFK</sequence>
<accession>A0A9P6MD50</accession>
<dbReference type="Proteomes" id="UP000749646">
    <property type="component" value="Unassembled WGS sequence"/>
</dbReference>
<proteinExistence type="predicted"/>
<comment type="caution">
    <text evidence="1">The sequence shown here is derived from an EMBL/GenBank/DDBJ whole genome shotgun (WGS) entry which is preliminary data.</text>
</comment>